<dbReference type="InterPro" id="IPR000182">
    <property type="entry name" value="GNAT_dom"/>
</dbReference>
<dbReference type="HOGENOM" id="CLU_112329_1_1_6"/>
<keyword evidence="3" id="KW-1185">Reference proteome</keyword>
<evidence type="ECO:0000313" key="3">
    <source>
        <dbReference type="Proteomes" id="UP000030341"/>
    </source>
</evidence>
<dbReference type="STRING" id="1348114.OM33_03915"/>
<dbReference type="RefSeq" id="WP_038638992.1">
    <property type="nucleotide sequence ID" value="NZ_CP009888.1"/>
</dbReference>
<dbReference type="eggNOG" id="COG5628">
    <property type="taxonomic scope" value="Bacteria"/>
</dbReference>
<sequence>MEVIAVEQANMRVYLNLLQGYEAEFSAITGKLPNLMGLFDLDTELVDNVSGLICYVENRPVGIAAIKQHATTSFEIAEFYVVPSVREKGIGRKFASWIWQHYQGDWKIKQIDGAVKATRFWRKAIESYTDTYTESIIQDNYWGEVTQQTFNSAE</sequence>
<proteinExistence type="predicted"/>
<reference evidence="2 3" key="1">
    <citation type="submission" date="2014-11" db="EMBL/GenBank/DDBJ databases">
        <title>Complete Genome Sequence of Pseudoalteromonas sp. Strain OCN003 Isolated from Kaneohe Bay, Oahu, Hawaii.</title>
        <authorList>
            <person name="Beurmann S."/>
            <person name="Videau P."/>
            <person name="Ushijima B."/>
            <person name="Smith A.M."/>
            <person name="Aeby G.S."/>
            <person name="Callahan S.M."/>
            <person name="Belcaid M."/>
        </authorList>
    </citation>
    <scope>NUCLEOTIDE SEQUENCE [LARGE SCALE GENOMIC DNA]</scope>
    <source>
        <strain evidence="2 3">OCN003</strain>
    </source>
</reference>
<dbReference type="CDD" id="cd04301">
    <property type="entry name" value="NAT_SF"/>
    <property type="match status" value="1"/>
</dbReference>
<dbReference type="Proteomes" id="UP000030341">
    <property type="component" value="Chromosome 1"/>
</dbReference>
<dbReference type="KEGG" id="pseo:OM33_03915"/>
<dbReference type="OrthoDB" id="8479334at2"/>
<dbReference type="EMBL" id="CP009888">
    <property type="protein sequence ID" value="AIY64391.1"/>
    <property type="molecule type" value="Genomic_DNA"/>
</dbReference>
<dbReference type="SUPFAM" id="SSF55729">
    <property type="entry name" value="Acyl-CoA N-acyltransferases (Nat)"/>
    <property type="match status" value="1"/>
</dbReference>
<dbReference type="GO" id="GO:0016747">
    <property type="term" value="F:acyltransferase activity, transferring groups other than amino-acyl groups"/>
    <property type="evidence" value="ECO:0007669"/>
    <property type="project" value="InterPro"/>
</dbReference>
<organism evidence="2 3">
    <name type="scientific">Pseudoalteromonas piratica</name>
    <dbReference type="NCBI Taxonomy" id="1348114"/>
    <lineage>
        <taxon>Bacteria</taxon>
        <taxon>Pseudomonadati</taxon>
        <taxon>Pseudomonadota</taxon>
        <taxon>Gammaproteobacteria</taxon>
        <taxon>Alteromonadales</taxon>
        <taxon>Pseudoalteromonadaceae</taxon>
        <taxon>Pseudoalteromonas</taxon>
    </lineage>
</organism>
<dbReference type="Pfam" id="PF00583">
    <property type="entry name" value="Acetyltransf_1"/>
    <property type="match status" value="1"/>
</dbReference>
<dbReference type="AlphaFoldDB" id="A0A0A7EE99"/>
<name>A0A0A7EE99_9GAMM</name>
<dbReference type="InterPro" id="IPR016181">
    <property type="entry name" value="Acyl_CoA_acyltransferase"/>
</dbReference>
<evidence type="ECO:0000313" key="2">
    <source>
        <dbReference type="EMBL" id="AIY64391.1"/>
    </source>
</evidence>
<feature type="domain" description="N-acetyltransferase" evidence="1">
    <location>
        <begin position="45"/>
        <end position="101"/>
    </location>
</feature>
<evidence type="ECO:0000259" key="1">
    <source>
        <dbReference type="Pfam" id="PF00583"/>
    </source>
</evidence>
<dbReference type="Gene3D" id="3.40.630.30">
    <property type="match status" value="1"/>
</dbReference>
<protein>
    <recommendedName>
        <fullName evidence="1">N-acetyltransferase domain-containing protein</fullName>
    </recommendedName>
</protein>
<accession>A0A0A7EE99</accession>
<gene>
    <name evidence="2" type="ORF">OM33_03915</name>
</gene>